<dbReference type="PANTHER" id="PTHR45339:SF1">
    <property type="entry name" value="HYBRID SIGNAL TRANSDUCTION HISTIDINE KINASE J"/>
    <property type="match status" value="1"/>
</dbReference>
<dbReference type="InterPro" id="IPR011006">
    <property type="entry name" value="CheY-like_superfamily"/>
</dbReference>
<dbReference type="InterPro" id="IPR011123">
    <property type="entry name" value="Y_Y_Y"/>
</dbReference>
<keyword evidence="11" id="KW-1185">Reference proteome</keyword>
<feature type="domain" description="Histidine kinase" evidence="7">
    <location>
        <begin position="781"/>
        <end position="1002"/>
    </location>
</feature>
<keyword evidence="6" id="KW-0175">Coiled coil</keyword>
<reference evidence="10 12" key="1">
    <citation type="journal article" date="2015" name="Stand. Genomic Sci.">
        <title>Genomic Encyclopedia of Bacterial and Archaeal Type Strains, Phase III: the genomes of soil and plant-associated and newly described type strains.</title>
        <authorList>
            <person name="Whitman W.B."/>
            <person name="Woyke T."/>
            <person name="Klenk H.P."/>
            <person name="Zhou Y."/>
            <person name="Lilburn T.G."/>
            <person name="Beck B.J."/>
            <person name="De Vos P."/>
            <person name="Vandamme P."/>
            <person name="Eisen J.A."/>
            <person name="Garrity G."/>
            <person name="Hugenholtz P."/>
            <person name="Kyrpides N.C."/>
        </authorList>
    </citation>
    <scope>NUCLEOTIDE SEQUENCE [LARGE SCALE GENOMIC DNA]</scope>
    <source>
        <strain evidence="10 12">CGMCC 1.5380</strain>
    </source>
</reference>
<reference evidence="10" key="3">
    <citation type="submission" date="2019-07" db="EMBL/GenBank/DDBJ databases">
        <authorList>
            <person name="Whitman W."/>
            <person name="Huntemann M."/>
            <person name="Clum A."/>
            <person name="Pillay M."/>
            <person name="Palaniappan K."/>
            <person name="Varghese N."/>
            <person name="Mikhailova N."/>
            <person name="Stamatis D."/>
            <person name="Reddy T."/>
            <person name="Daum C."/>
            <person name="Shapiro N."/>
            <person name="Ivanova N."/>
            <person name="Kyrpides N."/>
            <person name="Woyke T."/>
        </authorList>
    </citation>
    <scope>NUCLEOTIDE SEQUENCE</scope>
    <source>
        <strain evidence="10">CGMCC 1.5380</strain>
    </source>
</reference>
<protein>
    <recommendedName>
        <fullName evidence="2">histidine kinase</fullName>
        <ecNumber evidence="2">2.7.13.3</ecNumber>
    </recommendedName>
</protein>
<organism evidence="10 12">
    <name type="scientific">Flavobacterium glaciei</name>
    <dbReference type="NCBI Taxonomy" id="386300"/>
    <lineage>
        <taxon>Bacteria</taxon>
        <taxon>Pseudomonadati</taxon>
        <taxon>Bacteroidota</taxon>
        <taxon>Flavobacteriia</taxon>
        <taxon>Flavobacteriales</taxon>
        <taxon>Flavobacteriaceae</taxon>
        <taxon>Flavobacterium</taxon>
    </lineage>
</organism>
<feature type="modified residue" description="4-aspartylphosphate" evidence="5">
    <location>
        <position position="1085"/>
    </location>
</feature>
<dbReference type="Pfam" id="PF00072">
    <property type="entry name" value="Response_reg"/>
    <property type="match status" value="1"/>
</dbReference>
<dbReference type="EMBL" id="VLKX01000029">
    <property type="protein sequence ID" value="TWI43611.1"/>
    <property type="molecule type" value="Genomic_DNA"/>
</dbReference>
<dbReference type="InterPro" id="IPR036097">
    <property type="entry name" value="HisK_dim/P_sf"/>
</dbReference>
<dbReference type="SUPFAM" id="SSF50998">
    <property type="entry name" value="Quinoprotein alcohol dehydrogenase-like"/>
    <property type="match status" value="1"/>
</dbReference>
<dbReference type="PANTHER" id="PTHR45339">
    <property type="entry name" value="HYBRID SIGNAL TRANSDUCTION HISTIDINE KINASE J"/>
    <property type="match status" value="1"/>
</dbReference>
<dbReference type="Pfam" id="PF07495">
    <property type="entry name" value="Y_Y_Y"/>
    <property type="match status" value="1"/>
</dbReference>
<evidence type="ECO:0000256" key="5">
    <source>
        <dbReference type="PROSITE-ProRule" id="PRU00169"/>
    </source>
</evidence>
<feature type="domain" description="Response regulatory" evidence="8">
    <location>
        <begin position="1035"/>
        <end position="1152"/>
    </location>
</feature>
<dbReference type="InterPro" id="IPR005467">
    <property type="entry name" value="His_kinase_dom"/>
</dbReference>
<dbReference type="PROSITE" id="PS50110">
    <property type="entry name" value="RESPONSE_REGULATORY"/>
    <property type="match status" value="1"/>
</dbReference>
<dbReference type="EMBL" id="QQBA01000027">
    <property type="protein sequence ID" value="RDI49459.1"/>
    <property type="molecule type" value="Genomic_DNA"/>
</dbReference>
<dbReference type="InterPro" id="IPR001789">
    <property type="entry name" value="Sig_transdc_resp-reg_receiver"/>
</dbReference>
<comment type="caution">
    <text evidence="10">The sequence shown here is derived from an EMBL/GenBank/DDBJ whole genome shotgun (WGS) entry which is preliminary data.</text>
</comment>
<name>A0A562PGP1_9FLAO</name>
<dbReference type="EC" id="2.7.13.3" evidence="2"/>
<dbReference type="GO" id="GO:0000155">
    <property type="term" value="F:phosphorelay sensor kinase activity"/>
    <property type="evidence" value="ECO:0007669"/>
    <property type="project" value="InterPro"/>
</dbReference>
<dbReference type="SMART" id="SM00387">
    <property type="entry name" value="HATPase_c"/>
    <property type="match status" value="1"/>
</dbReference>
<dbReference type="PROSITE" id="PS50109">
    <property type="entry name" value="HIS_KIN"/>
    <property type="match status" value="1"/>
</dbReference>
<gene>
    <name evidence="9" type="ORF">DFR66_1271</name>
    <name evidence="10" type="ORF">IQ02_02860</name>
</gene>
<dbReference type="SUPFAM" id="SSF55874">
    <property type="entry name" value="ATPase domain of HSP90 chaperone/DNA topoisomerase II/histidine kinase"/>
    <property type="match status" value="1"/>
</dbReference>
<dbReference type="CDD" id="cd17546">
    <property type="entry name" value="REC_hyHK_CKI1_RcsC-like"/>
    <property type="match status" value="1"/>
</dbReference>
<accession>A0A562PGP1</accession>
<dbReference type="Gene3D" id="3.40.50.2300">
    <property type="match status" value="1"/>
</dbReference>
<evidence type="ECO:0000313" key="11">
    <source>
        <dbReference type="Proteomes" id="UP000254518"/>
    </source>
</evidence>
<evidence type="ECO:0000256" key="4">
    <source>
        <dbReference type="ARBA" id="ARBA00023012"/>
    </source>
</evidence>
<comment type="catalytic activity">
    <reaction evidence="1">
        <text>ATP + protein L-histidine = ADP + protein N-phospho-L-histidine.</text>
        <dbReference type="EC" id="2.7.13.3"/>
    </reaction>
</comment>
<dbReference type="InterPro" id="IPR004358">
    <property type="entry name" value="Sig_transdc_His_kin-like_C"/>
</dbReference>
<evidence type="ECO:0000259" key="8">
    <source>
        <dbReference type="PROSITE" id="PS50110"/>
    </source>
</evidence>
<evidence type="ECO:0000259" key="7">
    <source>
        <dbReference type="PROSITE" id="PS50109"/>
    </source>
</evidence>
<sequence>MQPKILTLNSNDGLPNDQIHKIASDSYGRLWLPGPSGISFYNGNKIKVFDTQNSLDCPGLRTVTISKNQTIWIGTDQGIEALKIDGSKIKLHLNFDWNFGIAESILINDNTIWIGTSYGLIKLENNNFKLKLIASYDLGLVKNIIQKNKENIVAISAKKGVFELAGNHINVLSLDFLNEIYATSIHKSIDNHFFLGTTNGLYFLNSKFELLQHCTPKIGSYKVTSINSTSNELIVGFNKNIIIYEYNSSSLKETEIIYINSLINDIYIDSIKNIWVATNNNGLRKIPNIRKSIFQIDTGFLDAAFSIYQTKKGNGILIGGSEYFSLISKLNLNLENQSLFKSIVWDVIEDFNQDSNIWLATQDGLFYTNINNLEKLEHKFSTVISSPNRVLLSRNDELWVGTVSGLFCIKNDTAKEILTNKNEKFGYVYTLTLDVNNRILIGTLGQGLWFETEKGFKKITNEFLSENGNTYSIISNNSGRLVIIQEENILLLDENYNTSLILKEFPLGGWTAVWIDDNTIAVGSSDGICIIDVTNNKLLHRINLYLDKSEWQFTSSRALFLDADKNLFCALNNGLYFVDFKNIISKPTPPNVLVNEIIWKNTNPIINNNTYELIEGKWSVTISVFSDWYVDEKQIKYRFKLAGFDNGWTELNNGTIKYNSLNTGKYELLVQSHTPITGYSDPFVILVFKVNYTWNSKINSLRKKIGLFFNLFKSSSFKNNLLLEQNELFKKELQERKIIQNELTQYKEQLEDLVYNRTKELEKEKEKAQKADKSKSTFLAIMSHEIRTPLGGIIGLNNVLKKTILDENQKDYVQKIENLADHLLQILNNILDFSKIESDQIELENIPFSLEKLIFDITEFTQIKLIDTSISFSINKNIENKYMLHGDPLRLKQVLINILSNAVKFTEEGTITLSINQLKSIQEKTILHFIIEDTGIGMTPEQTKNLFIAFKQADSSISRKHGGTGLGLNISFKIVELMGGVLHCKSTPSKGTSFSFTIAFDTNESLDVVLPQPRLITDIVQNSDLDLNLENNAINILIADDNLINQLVIKKMLQCKGYNITITNNGQKCIDTFSKNSNFDLILMDINMPIMDGIEATKYIRETLKNTTIPIIALTADVTLETQNNITKYGMNGYLAKPISDEMLQKILKKWLLKK</sequence>
<dbReference type="SMART" id="SM00388">
    <property type="entry name" value="HisKA"/>
    <property type="match status" value="1"/>
</dbReference>
<dbReference type="Proteomes" id="UP000254518">
    <property type="component" value="Unassembled WGS sequence"/>
</dbReference>
<dbReference type="SUPFAM" id="SSF52172">
    <property type="entry name" value="CheY-like"/>
    <property type="match status" value="1"/>
</dbReference>
<dbReference type="InterPro" id="IPR003661">
    <property type="entry name" value="HisK_dim/P_dom"/>
</dbReference>
<reference evidence="9 11" key="2">
    <citation type="submission" date="2018-07" db="EMBL/GenBank/DDBJ databases">
        <title>Genomic Encyclopedia of Type Strains, Phase IV (KMG-IV): sequencing the most valuable type-strain genomes for metagenomic binning, comparative biology and taxonomic classification.</title>
        <authorList>
            <person name="Goeker M."/>
        </authorList>
    </citation>
    <scope>NUCLEOTIDE SEQUENCE [LARGE SCALE GENOMIC DNA]</scope>
    <source>
        <strain evidence="9 11">DSM 19728</strain>
    </source>
</reference>
<dbReference type="Gene3D" id="3.30.565.10">
    <property type="entry name" value="Histidine kinase-like ATPase, C-terminal domain"/>
    <property type="match status" value="1"/>
</dbReference>
<dbReference type="AlphaFoldDB" id="A0A562PGP1"/>
<dbReference type="InterPro" id="IPR013783">
    <property type="entry name" value="Ig-like_fold"/>
</dbReference>
<dbReference type="InterPro" id="IPR003594">
    <property type="entry name" value="HATPase_dom"/>
</dbReference>
<dbReference type="Gene3D" id="1.10.287.130">
    <property type="match status" value="1"/>
</dbReference>
<evidence type="ECO:0000313" key="9">
    <source>
        <dbReference type="EMBL" id="RDI49459.1"/>
    </source>
</evidence>
<dbReference type="Proteomes" id="UP000321392">
    <property type="component" value="Unassembled WGS sequence"/>
</dbReference>
<dbReference type="CDD" id="cd16922">
    <property type="entry name" value="HATPase_EvgS-ArcB-TorS-like"/>
    <property type="match status" value="1"/>
</dbReference>
<dbReference type="OrthoDB" id="1046984at2"/>
<evidence type="ECO:0000313" key="10">
    <source>
        <dbReference type="EMBL" id="TWI43611.1"/>
    </source>
</evidence>
<keyword evidence="10" id="KW-0808">Transferase</keyword>
<keyword evidence="4" id="KW-0902">Two-component regulatory system</keyword>
<evidence type="ECO:0000256" key="1">
    <source>
        <dbReference type="ARBA" id="ARBA00000085"/>
    </source>
</evidence>
<dbReference type="InterPro" id="IPR015943">
    <property type="entry name" value="WD40/YVTN_repeat-like_dom_sf"/>
</dbReference>
<dbReference type="Gene3D" id="2.130.10.10">
    <property type="entry name" value="YVTN repeat-like/Quinoprotein amine dehydrogenase"/>
    <property type="match status" value="2"/>
</dbReference>
<dbReference type="RefSeq" id="WP_114755360.1">
    <property type="nucleotide sequence ID" value="NZ_QQBA01000027.1"/>
</dbReference>
<dbReference type="Pfam" id="PF02518">
    <property type="entry name" value="HATPase_c"/>
    <property type="match status" value="1"/>
</dbReference>
<dbReference type="InterPro" id="IPR036890">
    <property type="entry name" value="HATPase_C_sf"/>
</dbReference>
<dbReference type="PRINTS" id="PR00344">
    <property type="entry name" value="BCTRLSENSOR"/>
</dbReference>
<dbReference type="Pfam" id="PF00512">
    <property type="entry name" value="HisKA"/>
    <property type="match status" value="1"/>
</dbReference>
<dbReference type="CDD" id="cd00082">
    <property type="entry name" value="HisKA"/>
    <property type="match status" value="1"/>
</dbReference>
<keyword evidence="3 5" id="KW-0597">Phosphoprotein</keyword>
<dbReference type="FunFam" id="3.30.565.10:FF:000010">
    <property type="entry name" value="Sensor histidine kinase RcsC"/>
    <property type="match status" value="1"/>
</dbReference>
<dbReference type="Gene3D" id="2.60.40.10">
    <property type="entry name" value="Immunoglobulins"/>
    <property type="match status" value="1"/>
</dbReference>
<proteinExistence type="predicted"/>
<evidence type="ECO:0000256" key="3">
    <source>
        <dbReference type="ARBA" id="ARBA00022553"/>
    </source>
</evidence>
<dbReference type="InterPro" id="IPR011047">
    <property type="entry name" value="Quinoprotein_ADH-like_sf"/>
</dbReference>
<evidence type="ECO:0000256" key="2">
    <source>
        <dbReference type="ARBA" id="ARBA00012438"/>
    </source>
</evidence>
<dbReference type="SMART" id="SM00448">
    <property type="entry name" value="REC"/>
    <property type="match status" value="1"/>
</dbReference>
<feature type="coiled-coil region" evidence="6">
    <location>
        <begin position="729"/>
        <end position="767"/>
    </location>
</feature>
<dbReference type="SUPFAM" id="SSF47384">
    <property type="entry name" value="Homodimeric domain of signal transducing histidine kinase"/>
    <property type="match status" value="1"/>
</dbReference>
<evidence type="ECO:0000313" key="12">
    <source>
        <dbReference type="Proteomes" id="UP000321392"/>
    </source>
</evidence>
<keyword evidence="10" id="KW-0418">Kinase</keyword>
<evidence type="ECO:0000256" key="6">
    <source>
        <dbReference type="SAM" id="Coils"/>
    </source>
</evidence>